<dbReference type="FunFam" id="3.10.129.10:FF:000001">
    <property type="entry name" value="3-hydroxyacyl-[acyl-carrier-protein] dehydratase FabZ"/>
    <property type="match status" value="1"/>
</dbReference>
<dbReference type="GO" id="GO:0006633">
    <property type="term" value="P:fatty acid biosynthetic process"/>
    <property type="evidence" value="ECO:0007669"/>
    <property type="project" value="InterPro"/>
</dbReference>
<comment type="subcellular location">
    <subcellularLocation>
        <location evidence="1">Cytoplasm</location>
    </subcellularLocation>
</comment>
<dbReference type="AlphaFoldDB" id="A0A382GZW2"/>
<dbReference type="CDD" id="cd01288">
    <property type="entry name" value="FabZ"/>
    <property type="match status" value="1"/>
</dbReference>
<evidence type="ECO:0000256" key="2">
    <source>
        <dbReference type="ARBA" id="ARBA00013167"/>
    </source>
</evidence>
<keyword evidence="6" id="KW-0443">Lipid metabolism</keyword>
<dbReference type="EMBL" id="UINC01058305">
    <property type="protein sequence ID" value="SVB80405.1"/>
    <property type="molecule type" value="Genomic_DNA"/>
</dbReference>
<dbReference type="GO" id="GO:0009245">
    <property type="term" value="P:lipid A biosynthetic process"/>
    <property type="evidence" value="ECO:0007669"/>
    <property type="project" value="UniProtKB-KW"/>
</dbReference>
<evidence type="ECO:0000256" key="3">
    <source>
        <dbReference type="ARBA" id="ARBA00022490"/>
    </source>
</evidence>
<dbReference type="Gene3D" id="3.10.129.10">
    <property type="entry name" value="Hotdog Thioesterase"/>
    <property type="match status" value="1"/>
</dbReference>
<evidence type="ECO:0000256" key="1">
    <source>
        <dbReference type="ARBA" id="ARBA00004496"/>
    </source>
</evidence>
<dbReference type="PANTHER" id="PTHR30272">
    <property type="entry name" value="3-HYDROXYACYL-[ACYL-CARRIER-PROTEIN] DEHYDRATASE"/>
    <property type="match status" value="1"/>
</dbReference>
<organism evidence="9">
    <name type="scientific">marine metagenome</name>
    <dbReference type="NCBI Taxonomy" id="408172"/>
    <lineage>
        <taxon>unclassified sequences</taxon>
        <taxon>metagenomes</taxon>
        <taxon>ecological metagenomes</taxon>
    </lineage>
</organism>
<comment type="function">
    <text evidence="8">Involved in unsaturated fatty acids biosynthesis. Catalyzes the dehydration of short chain beta-hydroxyacyl-ACPs and long chain saturated and unsaturated beta-hydroxyacyl-ACPs.</text>
</comment>
<gene>
    <name evidence="9" type="ORF">METZ01_LOCUS233259</name>
</gene>
<dbReference type="NCBIfam" id="NF000582">
    <property type="entry name" value="PRK00006.1"/>
    <property type="match status" value="1"/>
</dbReference>
<evidence type="ECO:0000256" key="5">
    <source>
        <dbReference type="ARBA" id="ARBA00022556"/>
    </source>
</evidence>
<dbReference type="GO" id="GO:0005737">
    <property type="term" value="C:cytoplasm"/>
    <property type="evidence" value="ECO:0007669"/>
    <property type="project" value="UniProtKB-SubCell"/>
</dbReference>
<keyword evidence="5" id="KW-0441">Lipid A biosynthesis</keyword>
<dbReference type="InterPro" id="IPR013114">
    <property type="entry name" value="FabA_FabZ"/>
</dbReference>
<evidence type="ECO:0000256" key="6">
    <source>
        <dbReference type="ARBA" id="ARBA00023098"/>
    </source>
</evidence>
<keyword evidence="7" id="KW-0456">Lyase</keyword>
<dbReference type="GO" id="GO:0019171">
    <property type="term" value="F:(3R)-hydroxyacyl-[acyl-carrier-protein] dehydratase activity"/>
    <property type="evidence" value="ECO:0007669"/>
    <property type="project" value="UniProtKB-EC"/>
</dbReference>
<evidence type="ECO:0000256" key="4">
    <source>
        <dbReference type="ARBA" id="ARBA00022516"/>
    </source>
</evidence>
<proteinExistence type="inferred from homology"/>
<dbReference type="GO" id="GO:0016020">
    <property type="term" value="C:membrane"/>
    <property type="evidence" value="ECO:0007669"/>
    <property type="project" value="GOC"/>
</dbReference>
<dbReference type="NCBIfam" id="TIGR01750">
    <property type="entry name" value="fabZ"/>
    <property type="match status" value="1"/>
</dbReference>
<dbReference type="PANTHER" id="PTHR30272:SF1">
    <property type="entry name" value="3-HYDROXYACYL-[ACYL-CARRIER-PROTEIN] DEHYDRATASE"/>
    <property type="match status" value="1"/>
</dbReference>
<dbReference type="HAMAP" id="MF_00406">
    <property type="entry name" value="FabZ"/>
    <property type="match status" value="1"/>
</dbReference>
<keyword evidence="3" id="KW-0963">Cytoplasm</keyword>
<dbReference type="Pfam" id="PF07977">
    <property type="entry name" value="FabA"/>
    <property type="match status" value="1"/>
</dbReference>
<name>A0A382GZW2_9ZZZZ</name>
<dbReference type="InterPro" id="IPR029069">
    <property type="entry name" value="HotDog_dom_sf"/>
</dbReference>
<sequence>MMDIDDIKRVIPHRYPFLLVDRVIECDMDSRIVGIKNVTTNEPFFKGHFPEYPIMPGVLIIEALAQVACILALKTIKKEGHGSVFFTGIDGAKFRQPVRPGDQLRLELLKIKQRGTLFRFQGSAYVGEKLAAECTLQAMLGKDTGDSVK</sequence>
<dbReference type="EC" id="4.2.1.59" evidence="2"/>
<protein>
    <recommendedName>
        <fullName evidence="2">3-hydroxyacyl-[acyl-carrier-protein] dehydratase</fullName>
        <ecNumber evidence="2">4.2.1.59</ecNumber>
    </recommendedName>
</protein>
<dbReference type="SUPFAM" id="SSF54637">
    <property type="entry name" value="Thioesterase/thiol ester dehydrase-isomerase"/>
    <property type="match status" value="1"/>
</dbReference>
<evidence type="ECO:0000256" key="7">
    <source>
        <dbReference type="ARBA" id="ARBA00023239"/>
    </source>
</evidence>
<dbReference type="InterPro" id="IPR010084">
    <property type="entry name" value="FabZ"/>
</dbReference>
<evidence type="ECO:0000313" key="9">
    <source>
        <dbReference type="EMBL" id="SVB80405.1"/>
    </source>
</evidence>
<evidence type="ECO:0000256" key="8">
    <source>
        <dbReference type="ARBA" id="ARBA00025049"/>
    </source>
</evidence>
<keyword evidence="4" id="KW-0444">Lipid biosynthesis</keyword>
<accession>A0A382GZW2</accession>
<reference evidence="9" key="1">
    <citation type="submission" date="2018-05" db="EMBL/GenBank/DDBJ databases">
        <authorList>
            <person name="Lanie J.A."/>
            <person name="Ng W.-L."/>
            <person name="Kazmierczak K.M."/>
            <person name="Andrzejewski T.M."/>
            <person name="Davidsen T.M."/>
            <person name="Wayne K.J."/>
            <person name="Tettelin H."/>
            <person name="Glass J.I."/>
            <person name="Rusch D."/>
            <person name="Podicherti R."/>
            <person name="Tsui H.-C.T."/>
            <person name="Winkler M.E."/>
        </authorList>
    </citation>
    <scope>NUCLEOTIDE SEQUENCE</scope>
</reference>